<evidence type="ECO:0000256" key="2">
    <source>
        <dbReference type="ARBA" id="ARBA00022692"/>
    </source>
</evidence>
<dbReference type="CDD" id="cd03263">
    <property type="entry name" value="ABC_subfamily_A"/>
    <property type="match status" value="2"/>
</dbReference>
<proteinExistence type="predicted"/>
<dbReference type="InterPro" id="IPR003593">
    <property type="entry name" value="AAA+_ATPase"/>
</dbReference>
<keyword evidence="2 8" id="KW-0812">Transmembrane</keyword>
<evidence type="ECO:0000256" key="6">
    <source>
        <dbReference type="ARBA" id="ARBA00023136"/>
    </source>
</evidence>
<feature type="domain" description="ABC transporter" evidence="9">
    <location>
        <begin position="939"/>
        <end position="1172"/>
    </location>
</feature>
<feature type="compositionally biased region" description="Basic and acidic residues" evidence="7">
    <location>
        <begin position="911"/>
        <end position="925"/>
    </location>
</feature>
<dbReference type="PROSITE" id="PS00211">
    <property type="entry name" value="ABC_TRANSPORTER_1"/>
    <property type="match status" value="1"/>
</dbReference>
<reference evidence="10" key="1">
    <citation type="submission" date="2022-11" db="EMBL/GenBank/DDBJ databases">
        <title>Centuries of genome instability and evolution in soft-shell clam transmissible cancer (bioRxiv).</title>
        <authorList>
            <person name="Hart S.F.M."/>
            <person name="Yonemitsu M.A."/>
            <person name="Giersch R.M."/>
            <person name="Beal B.F."/>
            <person name="Arriagada G."/>
            <person name="Davis B.W."/>
            <person name="Ostrander E.A."/>
            <person name="Goff S.P."/>
            <person name="Metzger M.J."/>
        </authorList>
    </citation>
    <scope>NUCLEOTIDE SEQUENCE</scope>
    <source>
        <strain evidence="10">MELC-2E11</strain>
        <tissue evidence="10">Siphon/mantle</tissue>
    </source>
</reference>
<dbReference type="InterPro" id="IPR026082">
    <property type="entry name" value="ABCA"/>
</dbReference>
<dbReference type="Proteomes" id="UP001164746">
    <property type="component" value="Chromosome 14"/>
</dbReference>
<feature type="transmembrane region" description="Helical" evidence="8">
    <location>
        <begin position="451"/>
        <end position="471"/>
    </location>
</feature>
<dbReference type="Pfam" id="PF23321">
    <property type="entry name" value="R1_ABCA1"/>
    <property type="match status" value="1"/>
</dbReference>
<protein>
    <submittedName>
        <fullName evidence="10">ABCA3-like protein</fullName>
    </submittedName>
</protein>
<dbReference type="Gene3D" id="3.40.50.300">
    <property type="entry name" value="P-loop containing nucleotide triphosphate hydrolases"/>
    <property type="match status" value="2"/>
</dbReference>
<dbReference type="InterPro" id="IPR013525">
    <property type="entry name" value="ABC2_TM"/>
</dbReference>
<dbReference type="PANTHER" id="PTHR19229:SF250">
    <property type="entry name" value="ABC TRANSPORTER DOMAIN-CONTAINING PROTEIN-RELATED"/>
    <property type="match status" value="1"/>
</dbReference>
<evidence type="ECO:0000259" key="9">
    <source>
        <dbReference type="PROSITE" id="PS50893"/>
    </source>
</evidence>
<evidence type="ECO:0000256" key="3">
    <source>
        <dbReference type="ARBA" id="ARBA00022741"/>
    </source>
</evidence>
<feature type="transmembrane region" description="Helical" evidence="8">
    <location>
        <begin position="866"/>
        <end position="888"/>
    </location>
</feature>
<keyword evidence="5 8" id="KW-1133">Transmembrane helix</keyword>
<dbReference type="InterPro" id="IPR056264">
    <property type="entry name" value="R2_ABCA1-4-like"/>
</dbReference>
<accession>A0ABY7FSL3</accession>
<dbReference type="InterPro" id="IPR017871">
    <property type="entry name" value="ABC_transporter-like_CS"/>
</dbReference>
<keyword evidence="4" id="KW-0067">ATP-binding</keyword>
<feature type="domain" description="ABC transporter" evidence="9">
    <location>
        <begin position="51"/>
        <end position="262"/>
    </location>
</feature>
<evidence type="ECO:0000256" key="4">
    <source>
        <dbReference type="ARBA" id="ARBA00022840"/>
    </source>
</evidence>
<dbReference type="Pfam" id="PF00005">
    <property type="entry name" value="ABC_tran"/>
    <property type="match status" value="2"/>
</dbReference>
<feature type="transmembrane region" description="Helical" evidence="8">
    <location>
        <begin position="710"/>
        <end position="735"/>
    </location>
</feature>
<comment type="subcellular location">
    <subcellularLocation>
        <location evidence="1">Membrane</location>
        <topology evidence="1">Multi-pass membrane protein</topology>
    </subcellularLocation>
</comment>
<keyword evidence="11" id="KW-1185">Reference proteome</keyword>
<evidence type="ECO:0000256" key="1">
    <source>
        <dbReference type="ARBA" id="ARBA00004141"/>
    </source>
</evidence>
<sequence length="1270" mass="140917">MEIEPPKSDTIDMTISSVTSPAASFMPDIRRLFLLLYCSEWSTLDSSSDTSTFRKLFSNFMKFKNKVAVRDTTMNMFEGQITSLLGHNGAGKTTTISMLTDKVRRNLGLCPQHNILFDLLTVEEHLYFFAKLKGCDSKRADKEVAEMIQVLGLESKRDARSETLSGGQKRKLSVGIALIAGSKIVILDEPTSGMDPAARRQTWEILQRYREGRTIILTTHFMDEADILGDRIAIMSDGAGYHMVMVKGAQCNVQKLTELVQAHISGATLESQISAEVSYLLPFNESRKFEALFQEVEGKMKELGVNSFGVSATTMEEVFLKVGEGVADEDEASPGIPNPAYENMEHQQSSGAMEKRVRLPPIDQHLRPSMGRDEKNVNGFSHVPPPAAPAVAFENGFNPNGKKESIIPMKEPQVNYIAYNAGIRKNTGLSLTMQQFYGMLVKKMLHAVRNLTVAAAQLLLPIIFTALALSVEKAIPSIGDSPALALNLAPFSDYDVAYSGGVNSNTASNLFATTFKNQFSKTSDVDRTAYATMDDYFARKQSEAGTSTFNRQYIIAGDFDYNSTSTLTSTAHFNGQPYHSTAIALHYMMNSLLHHEVNDSTSLQITNHPFPKKASDNVRRIFFATNGTGFTIAISILFGMAFMATSFIIFLIKERSVGAKHLQSVSGVGPLAYWLSAFVWDMINYLIPVLVILILFAAFGTDAFVNDNRLGITFLVFMLYGWSVLPFVYMMHFFFKVPSTGMVAVSMINLLTGLIFLLTSYTLSIPQLGTEKIGKALEVIFIILFPNYNLGLALMDMYTNAGYKDTCGPVRDTLCKLIETGTGRFANQTNPCCFPDHCGADSEASTCFTYYDDFLNLNKPGIGREVLLMVIQGFVYFIIVLLVEYGVFRKIQNRLNGRTSSSVGSQVDLNGEEKDSDVAEEEKRINQTPLSNLQQSDALIFKNVEKVYGTGIGFRAVKGVSCGIPKNECFGLLGQNGAGKTTTFKMLTGDEPISSGNAYLNQYSVKGDLKQVQQNLGYCPQFDALIDQMTGRETLYMYARLRGIQEEQIKDIVNQVIDVMMLDKHADKECGVYSGGNKRKLSTAIALIGDPPFIFLDEPTTGMDPGARRQLWNVLSDVRASGRTLILTSHSMEECDALCTKIVIMVNGRFVCLGSPQHLKNKFGHGYTLFCRMKLQDGTVVSSEPLVEHLKGIFMDLEVFDTNQGYVHFRIPDDNAKLAQIFGLMEQAKEKYNVDDYSVHQTTLEQIFLTFTQNQVAPAEKEQKKCCRCL</sequence>
<organism evidence="10 11">
    <name type="scientific">Mya arenaria</name>
    <name type="common">Soft-shell clam</name>
    <dbReference type="NCBI Taxonomy" id="6604"/>
    <lineage>
        <taxon>Eukaryota</taxon>
        <taxon>Metazoa</taxon>
        <taxon>Spiralia</taxon>
        <taxon>Lophotrochozoa</taxon>
        <taxon>Mollusca</taxon>
        <taxon>Bivalvia</taxon>
        <taxon>Autobranchia</taxon>
        <taxon>Heteroconchia</taxon>
        <taxon>Euheterodonta</taxon>
        <taxon>Imparidentia</taxon>
        <taxon>Neoheterodontei</taxon>
        <taxon>Myida</taxon>
        <taxon>Myoidea</taxon>
        <taxon>Myidae</taxon>
        <taxon>Mya</taxon>
    </lineage>
</organism>
<feature type="transmembrane region" description="Helical" evidence="8">
    <location>
        <begin position="629"/>
        <end position="652"/>
    </location>
</feature>
<feature type="transmembrane region" description="Helical" evidence="8">
    <location>
        <begin position="672"/>
        <end position="698"/>
    </location>
</feature>
<evidence type="ECO:0000313" key="11">
    <source>
        <dbReference type="Proteomes" id="UP001164746"/>
    </source>
</evidence>
<evidence type="ECO:0000256" key="8">
    <source>
        <dbReference type="SAM" id="Phobius"/>
    </source>
</evidence>
<feature type="region of interest" description="Disordered" evidence="7">
    <location>
        <begin position="898"/>
        <end position="925"/>
    </location>
</feature>
<gene>
    <name evidence="10" type="ORF">MAR_010851</name>
</gene>
<dbReference type="InterPro" id="IPR003439">
    <property type="entry name" value="ABC_transporter-like_ATP-bd"/>
</dbReference>
<feature type="transmembrane region" description="Helical" evidence="8">
    <location>
        <begin position="741"/>
        <end position="764"/>
    </location>
</feature>
<name>A0ABY7FSL3_MYAAR</name>
<evidence type="ECO:0000256" key="7">
    <source>
        <dbReference type="SAM" id="MobiDB-lite"/>
    </source>
</evidence>
<dbReference type="SMART" id="SM00382">
    <property type="entry name" value="AAA"/>
    <property type="match status" value="2"/>
</dbReference>
<dbReference type="Pfam" id="PF12698">
    <property type="entry name" value="ABC2_membrane_3"/>
    <property type="match status" value="1"/>
</dbReference>
<dbReference type="SUPFAM" id="SSF52540">
    <property type="entry name" value="P-loop containing nucleoside triphosphate hydrolases"/>
    <property type="match status" value="2"/>
</dbReference>
<feature type="transmembrane region" description="Helical" evidence="8">
    <location>
        <begin position="776"/>
        <end position="795"/>
    </location>
</feature>
<evidence type="ECO:0000313" key="10">
    <source>
        <dbReference type="EMBL" id="WAR25147.1"/>
    </source>
</evidence>
<keyword evidence="6 8" id="KW-0472">Membrane</keyword>
<keyword evidence="3" id="KW-0547">Nucleotide-binding</keyword>
<evidence type="ECO:0000256" key="5">
    <source>
        <dbReference type="ARBA" id="ARBA00022989"/>
    </source>
</evidence>
<dbReference type="PROSITE" id="PS50893">
    <property type="entry name" value="ABC_TRANSPORTER_2"/>
    <property type="match status" value="2"/>
</dbReference>
<feature type="compositionally biased region" description="Polar residues" evidence="7">
    <location>
        <begin position="898"/>
        <end position="908"/>
    </location>
</feature>
<dbReference type="InterPro" id="IPR027417">
    <property type="entry name" value="P-loop_NTPase"/>
</dbReference>
<dbReference type="EMBL" id="CP111025">
    <property type="protein sequence ID" value="WAR25147.1"/>
    <property type="molecule type" value="Genomic_DNA"/>
</dbReference>
<dbReference type="PANTHER" id="PTHR19229">
    <property type="entry name" value="ATP-BINDING CASSETTE TRANSPORTER SUBFAMILY A ABCA"/>
    <property type="match status" value="1"/>
</dbReference>